<organism evidence="2 4">
    <name type="scientific">Legionella birminghamensis</name>
    <dbReference type="NCBI Taxonomy" id="28083"/>
    <lineage>
        <taxon>Bacteria</taxon>
        <taxon>Pseudomonadati</taxon>
        <taxon>Pseudomonadota</taxon>
        <taxon>Gammaproteobacteria</taxon>
        <taxon>Legionellales</taxon>
        <taxon>Legionellaceae</taxon>
        <taxon>Legionella</taxon>
    </lineage>
</organism>
<evidence type="ECO:0000313" key="1">
    <source>
        <dbReference type="EMBL" id="KTC75449.1"/>
    </source>
</evidence>
<reference evidence="1 3" key="1">
    <citation type="submission" date="2015-11" db="EMBL/GenBank/DDBJ databases">
        <title>Genomic analysis of 38 Legionella species identifies large and diverse effector repertoires.</title>
        <authorList>
            <person name="Burstein D."/>
            <person name="Amaro F."/>
            <person name="Zusman T."/>
            <person name="Lifshitz Z."/>
            <person name="Cohen O."/>
            <person name="Gilbert J.A."/>
            <person name="Pupko T."/>
            <person name="Shuman H.A."/>
            <person name="Segal G."/>
        </authorList>
    </citation>
    <scope>NUCLEOTIDE SEQUENCE [LARGE SCALE GENOMIC DNA]</scope>
    <source>
        <strain evidence="1 3">CDC#1407-AL-14</strain>
    </source>
</reference>
<dbReference type="EMBL" id="LNXT01000004">
    <property type="protein sequence ID" value="KTC75449.1"/>
    <property type="molecule type" value="Genomic_DNA"/>
</dbReference>
<keyword evidence="3" id="KW-1185">Reference proteome</keyword>
<reference evidence="2 4" key="2">
    <citation type="submission" date="2018-06" db="EMBL/GenBank/DDBJ databases">
        <authorList>
            <consortium name="Pathogen Informatics"/>
            <person name="Doyle S."/>
        </authorList>
    </citation>
    <scope>NUCLEOTIDE SEQUENCE [LARGE SCALE GENOMIC DNA]</scope>
    <source>
        <strain evidence="2 4">NCTC12437</strain>
    </source>
</reference>
<dbReference type="EMBL" id="UGNW01000001">
    <property type="protein sequence ID" value="STX32674.1"/>
    <property type="molecule type" value="Genomic_DNA"/>
</dbReference>
<protein>
    <submittedName>
        <fullName evidence="2">Uncharacterized protein</fullName>
    </submittedName>
</protein>
<evidence type="ECO:0000313" key="2">
    <source>
        <dbReference type="EMBL" id="STX32674.1"/>
    </source>
</evidence>
<dbReference type="AlphaFoldDB" id="A0A378IKL6"/>
<proteinExistence type="predicted"/>
<name>A0A378IKL6_9GAMM</name>
<dbReference type="Proteomes" id="UP000054735">
    <property type="component" value="Unassembled WGS sequence"/>
</dbReference>
<evidence type="ECO:0000313" key="4">
    <source>
        <dbReference type="Proteomes" id="UP000255066"/>
    </source>
</evidence>
<gene>
    <name evidence="1" type="ORF">Lbir_0361</name>
    <name evidence="2" type="ORF">NCTC12437_02469</name>
</gene>
<sequence length="53" mass="5723">MGPAVAAAGIRSGYNMCVDIYGSLAAEIRMVVAPKSQIRTLAKIHHRIIFRPA</sequence>
<evidence type="ECO:0000313" key="3">
    <source>
        <dbReference type="Proteomes" id="UP000054735"/>
    </source>
</evidence>
<accession>A0A378IKL6</accession>
<dbReference type="Proteomes" id="UP000255066">
    <property type="component" value="Unassembled WGS sequence"/>
</dbReference>